<keyword evidence="2" id="KW-1185">Reference proteome</keyword>
<protein>
    <submittedName>
        <fullName evidence="1">Uncharacterized protein</fullName>
    </submittedName>
</protein>
<dbReference type="OrthoDB" id="4290974at2"/>
<dbReference type="AlphaFoldDB" id="A0A5S4FKQ9"/>
<dbReference type="EMBL" id="VCKX01000299">
    <property type="protein sequence ID" value="TMR21308.1"/>
    <property type="molecule type" value="Genomic_DNA"/>
</dbReference>
<dbReference type="Proteomes" id="UP000306628">
    <property type="component" value="Unassembled WGS sequence"/>
</dbReference>
<reference evidence="1 2" key="1">
    <citation type="submission" date="2019-05" db="EMBL/GenBank/DDBJ databases">
        <title>Draft genome sequence of Nonomuraea zeae DSM 100528.</title>
        <authorList>
            <person name="Saricaoglu S."/>
            <person name="Isik K."/>
        </authorList>
    </citation>
    <scope>NUCLEOTIDE SEQUENCE [LARGE SCALE GENOMIC DNA]</scope>
    <source>
        <strain evidence="1 2">DSM 100528</strain>
    </source>
</reference>
<sequence>MMAVPDAPTDALDAARAWLETVAEHHATGGGAEPAPPQVREVWVSIDPPPEDNVLVPSTTPPTELHPHRVRPRFIWEATLWDGRTVEGGARGDRRADGTRLMPYVKHGDRFCIWFTNDPGDQVPVTPDWWGPPEETGWPHVGECRNCGERGHAWEPPPVAPEVRDNASEFARWMREAISHQADRGGPAFVGHRTEADVALMAWHGPKEIIVHKSGPGPRDHPPERMLVCGECSSSTAYPCRTLRMAAAPSPSRHRASDVCSVEPLPLALPGFTGRVVRIGARPHRGAALGMSRAPPQRGPLPTV</sequence>
<organism evidence="1 2">
    <name type="scientific">Nonomuraea zeae</name>
    <dbReference type="NCBI Taxonomy" id="1642303"/>
    <lineage>
        <taxon>Bacteria</taxon>
        <taxon>Bacillati</taxon>
        <taxon>Actinomycetota</taxon>
        <taxon>Actinomycetes</taxon>
        <taxon>Streptosporangiales</taxon>
        <taxon>Streptosporangiaceae</taxon>
        <taxon>Nonomuraea</taxon>
    </lineage>
</organism>
<name>A0A5S4FKQ9_9ACTN</name>
<evidence type="ECO:0000313" key="2">
    <source>
        <dbReference type="Proteomes" id="UP000306628"/>
    </source>
</evidence>
<comment type="caution">
    <text evidence="1">The sequence shown here is derived from an EMBL/GenBank/DDBJ whole genome shotgun (WGS) entry which is preliminary data.</text>
</comment>
<accession>A0A5S4FKQ9</accession>
<proteinExistence type="predicted"/>
<dbReference type="RefSeq" id="WP_138697104.1">
    <property type="nucleotide sequence ID" value="NZ_JBHSAZ010000017.1"/>
</dbReference>
<evidence type="ECO:0000313" key="1">
    <source>
        <dbReference type="EMBL" id="TMR21308.1"/>
    </source>
</evidence>
<gene>
    <name evidence="1" type="ORF">ETD85_51125</name>
</gene>